<organism evidence="1 2">
    <name type="scientific">Algivirga pacifica</name>
    <dbReference type="NCBI Taxonomy" id="1162670"/>
    <lineage>
        <taxon>Bacteria</taxon>
        <taxon>Pseudomonadati</taxon>
        <taxon>Bacteroidota</taxon>
        <taxon>Cytophagia</taxon>
        <taxon>Cytophagales</taxon>
        <taxon>Flammeovirgaceae</taxon>
        <taxon>Algivirga</taxon>
    </lineage>
</organism>
<dbReference type="InterPro" id="IPR032774">
    <property type="entry name" value="WG_beta_rep"/>
</dbReference>
<evidence type="ECO:0000313" key="1">
    <source>
        <dbReference type="EMBL" id="GAA4849172.1"/>
    </source>
</evidence>
<name>A0ABP9DK58_9BACT</name>
<evidence type="ECO:0008006" key="3">
    <source>
        <dbReference type="Google" id="ProtNLM"/>
    </source>
</evidence>
<comment type="caution">
    <text evidence="1">The sequence shown here is derived from an EMBL/GenBank/DDBJ whole genome shotgun (WGS) entry which is preliminary data.</text>
</comment>
<keyword evidence="2" id="KW-1185">Reference proteome</keyword>
<dbReference type="PANTHER" id="PTHR37841">
    <property type="entry name" value="GLR2918 PROTEIN"/>
    <property type="match status" value="1"/>
</dbReference>
<evidence type="ECO:0000313" key="2">
    <source>
        <dbReference type="Proteomes" id="UP001500298"/>
    </source>
</evidence>
<accession>A0ABP9DK58</accession>
<gene>
    <name evidence="1" type="ORF">GCM10023331_37300</name>
</gene>
<dbReference type="EMBL" id="BAABJX010000062">
    <property type="protein sequence ID" value="GAA4849172.1"/>
    <property type="molecule type" value="Genomic_DNA"/>
</dbReference>
<protein>
    <recommendedName>
        <fullName evidence="3">WG containing repeat-containing protein</fullName>
    </recommendedName>
</protein>
<dbReference type="PANTHER" id="PTHR37841:SF1">
    <property type="entry name" value="DUF3298 DOMAIN-CONTAINING PROTEIN"/>
    <property type="match status" value="1"/>
</dbReference>
<proteinExistence type="predicted"/>
<sequence>MWAQSVFPVVENGKWGAIDQYGNFLFSPQYDHLMPYTPNNLAVAALQGKYGVVNRKGEQVLDFQYDHIEIVTPNRFLVWKKYRCGVVDKYGKEVLPIRYDAITPLKKRSYLYQQNQRFGIADQGGKEILERTYPVMSSVDSLPVLLFGTGKQVGVLNISGEILLPPVYPQVDVAEQHAIGVRPEGIDLVEWDSTGSLLTAQAFPNREEARNYLESKKLKMYQQTYSPHEGLEQGVWQYIGDSYYLLDKQGRSLLGYRKFYHVEEAPEVGLALAYSNDGGEESAFVVDSQQGTFLYQHNFKKIALKDYFSANWARAASGDYWDHLISRRGEIKSSVEMGDIRYPIDEVVSCREGVAVIRSQDKYGAVSLNGEVVLPFEYDYLGDVWQGMLNAKKGGIAGVIDLKGNTILPFQYEEVATLNHPLFRVKLGGKWGVLNKERQVLLPFVYDAIAPFVDGIANIKKEGQWGRVNQEGTIVLAPTIKADSLRTFVDGLAITVNVKRSGQQKVLGLVKESGEVVIPPSYDHLGDLLAIWGKSKERTLVRKGGRYGVMNSQGKELIPCLYDTIAEIEQEVVIVQRQGKWGVRSIDDKELLPVKYDSIHFLEGTKKQLLEVMVRDTADYKVTHSGYFKPLSNEKKFTPYRVDENIVVEKPLGDGFYQAYEVGNTLYKGLVDYNGIALTAFKYKSIAPFSEGLSRVEVFKKRKTVGFIDMYGKEVITPRFEDANYFSGSLSAVMHKGAWGYVDIEGEWVIPAQFMEAGRFIDGVALVNKRIIINTEGAIVGRYKGDGKVVGPFRSERCVVKEDKQAYHILPSGNAAYRRKFQDVTRFNGERAFVKMYTSEGSGKWRMIDVNGNVISDTSFEQVKEKGNSFQVRVGKRLGVLDLEGKWIIIPECTSIRAYSDEVIKVEVEEKVRYILKDGTVIYSY</sequence>
<dbReference type="Pfam" id="PF14903">
    <property type="entry name" value="WG_beta_rep"/>
    <property type="match status" value="8"/>
</dbReference>
<dbReference type="Proteomes" id="UP001500298">
    <property type="component" value="Unassembled WGS sequence"/>
</dbReference>
<reference evidence="2" key="1">
    <citation type="journal article" date="2019" name="Int. J. Syst. Evol. Microbiol.">
        <title>The Global Catalogue of Microorganisms (GCM) 10K type strain sequencing project: providing services to taxonomists for standard genome sequencing and annotation.</title>
        <authorList>
            <consortium name="The Broad Institute Genomics Platform"/>
            <consortium name="The Broad Institute Genome Sequencing Center for Infectious Disease"/>
            <person name="Wu L."/>
            <person name="Ma J."/>
        </authorList>
    </citation>
    <scope>NUCLEOTIDE SEQUENCE [LARGE SCALE GENOMIC DNA]</scope>
    <source>
        <strain evidence="2">JCM 18326</strain>
    </source>
</reference>